<comment type="caution">
    <text evidence="2">The sequence shown here is derived from an EMBL/GenBank/DDBJ whole genome shotgun (WGS) entry which is preliminary data.</text>
</comment>
<dbReference type="Proteomes" id="UP001515480">
    <property type="component" value="Unassembled WGS sequence"/>
</dbReference>
<gene>
    <name evidence="2" type="ORF">AB1Y20_012844</name>
</gene>
<reference evidence="2 3" key="1">
    <citation type="journal article" date="2024" name="Science">
        <title>Giant polyketide synthase enzymes in the biosynthesis of giant marine polyether toxins.</title>
        <authorList>
            <person name="Fallon T.R."/>
            <person name="Shende V.V."/>
            <person name="Wierzbicki I.H."/>
            <person name="Pendleton A.L."/>
            <person name="Watervoot N.F."/>
            <person name="Auber R.P."/>
            <person name="Gonzalez D.J."/>
            <person name="Wisecaver J.H."/>
            <person name="Moore B.S."/>
        </authorList>
    </citation>
    <scope>NUCLEOTIDE SEQUENCE [LARGE SCALE GENOMIC DNA]</scope>
    <source>
        <strain evidence="2 3">12B1</strain>
    </source>
</reference>
<name>A0AB34IJK7_PRYPA</name>
<evidence type="ECO:0000313" key="2">
    <source>
        <dbReference type="EMBL" id="KAL1500175.1"/>
    </source>
</evidence>
<keyword evidence="3" id="KW-1185">Reference proteome</keyword>
<dbReference type="AlphaFoldDB" id="A0AB34IJK7"/>
<feature type="compositionally biased region" description="Polar residues" evidence="1">
    <location>
        <begin position="714"/>
        <end position="727"/>
    </location>
</feature>
<evidence type="ECO:0000256" key="1">
    <source>
        <dbReference type="SAM" id="MobiDB-lite"/>
    </source>
</evidence>
<dbReference type="EMBL" id="JBGBPQ010000024">
    <property type="protein sequence ID" value="KAL1500175.1"/>
    <property type="molecule type" value="Genomic_DNA"/>
</dbReference>
<protein>
    <submittedName>
        <fullName evidence="2">Uncharacterized protein</fullName>
    </submittedName>
</protein>
<accession>A0AB34IJK7</accession>
<evidence type="ECO:0000313" key="3">
    <source>
        <dbReference type="Proteomes" id="UP001515480"/>
    </source>
</evidence>
<feature type="region of interest" description="Disordered" evidence="1">
    <location>
        <begin position="700"/>
        <end position="727"/>
    </location>
</feature>
<organism evidence="2 3">
    <name type="scientific">Prymnesium parvum</name>
    <name type="common">Toxic golden alga</name>
    <dbReference type="NCBI Taxonomy" id="97485"/>
    <lineage>
        <taxon>Eukaryota</taxon>
        <taxon>Haptista</taxon>
        <taxon>Haptophyta</taxon>
        <taxon>Prymnesiophyceae</taxon>
        <taxon>Prymnesiales</taxon>
        <taxon>Prymnesiaceae</taxon>
        <taxon>Prymnesium</taxon>
    </lineage>
</organism>
<proteinExistence type="predicted"/>
<sequence>MSSSHLTETCASSMPCGEVRHVWIPKGTKNNQQGEYIQRKSSPPYKIFDERWRTKAPYTATHVCRDNGKWFTLEMRKSGNAMWVGESHFQGPAPRQILGRRNVDVYFHAYVPDTIFDLVNPQLFVMQAYEENGQTQLMEQEAVELKPTAQNIEYWHSTSPMECSNVGLYVVYMLKHDKPKYYFDFLGSEKKKESVTKHFFVSQAGTHQTSHHFYVSLGGLLKPNKSPRECVASLLDSILTNGPLLPDLTVFTLINFLEKERKLQQSDLTQAYSDTAHSMIANAGESLTAKQMIVLLELLGTRRAVTREWDTWAVALLTVTPPAGAISENARSGLIFLANMGDPRLGNLKLRRGAAGALTWTACLLWGLCPDNLQQKGLCPDNLQLSNQMAPRRQPTNEEYFRKAVMALSKAASSTAANRWKPAEIMFIIKMLISDAPSSAQPKPEAAFIFFLNQKLIPMQSQSKCISVLDVCIGRANDHYWSATHHRENLCTAIQMAVWELIDGRTCAFERLVDVFESTPIPNVQIAIRKRVSRCADWEREPERMLLFIKKLQFRRDQLKSEELVRSFVGSPAPPTFLYIYPRLLTLLSIDPKLHNDALDQSSVKTNVTRLWVDRMLEDFSPADGVVRLLKHLAHYWQDWMMPSDAVARAGASLFGRNPDNEAELAMLTARYHTQFYHAGLKDCLTHFWPNINMLDDSSPQTGLASAGTERSRTTPSMATEVQSSADCQERHRHHHDLLILTFTAYTCSIAQLMQEHGFSTDMVRVEQIGQFTSERRLRKEVIEAFWSPKDPRQMLIIQCDSIMHSKHVLLLREIMMECEQAYRNAAAADTCVASIQKEQAIVLHLQRFHAATDGLGEGSVPWQFSCLSEWKQVVVDQLEGTAETFKLFARGA</sequence>